<dbReference type="AlphaFoldDB" id="G2EAN4"/>
<dbReference type="InterPro" id="IPR050535">
    <property type="entry name" value="DNA_Repair-Maintenance_Comp"/>
</dbReference>
<protein>
    <recommendedName>
        <fullName evidence="3 7">Nuclease SbcCD subunit D</fullName>
    </recommendedName>
</protein>
<proteinExistence type="inferred from homology"/>
<evidence type="ECO:0000256" key="6">
    <source>
        <dbReference type="ARBA" id="ARBA00022839"/>
    </source>
</evidence>
<dbReference type="GO" id="GO:0006310">
    <property type="term" value="P:DNA recombination"/>
    <property type="evidence" value="ECO:0007669"/>
    <property type="project" value="UniProtKB-KW"/>
</dbReference>
<accession>G2EAN4</accession>
<dbReference type="EMBL" id="AFXZ01000008">
    <property type="protein sequence ID" value="EGV44500.2"/>
    <property type="molecule type" value="Genomic_DNA"/>
</dbReference>
<name>G2EAN4_9FLAO</name>
<sequence length="401" mass="45174">MNMKILHTSDWHIGKQLHKIDLSEDLDLFFHWLLNTIKNEKIDLLLVSGDVFDQANPSQAALKQYYSFLKRMIGSGCKILITGGNHDSAAVLNAPKELLNFLDINVVGGASDSISELFFEYSVGEENVVVAAVPFLRDKDIRKSAPGESYTDKIEQIRDGIKNYFANINRYYLESFQGDFFIVMGHLYVQGAHVSESMRDIQIGNQAGVNGSIFGDEPDYVALGHIHKPYAVSESRNIYYSGSPICLSFSEKEEEKLVNIITVSGKNTDIEILPIPKFRDLVAFKGTLEEVKTQLSNYIQNTGLVSLAEIIVNEPNENIQIRQDLDELLDSQENENLKIIKSKLNFINKVRGASEAFEPGISVADVTPMEMFEKRLELDGNQENIDDLKNAFRQILEELNL</sequence>
<evidence type="ECO:0000256" key="5">
    <source>
        <dbReference type="ARBA" id="ARBA00022801"/>
    </source>
</evidence>
<feature type="domain" description="Nuclease SbcCD subunit D C-terminal" evidence="9">
    <location>
        <begin position="278"/>
        <end position="377"/>
    </location>
</feature>
<evidence type="ECO:0000256" key="4">
    <source>
        <dbReference type="ARBA" id="ARBA00022722"/>
    </source>
</evidence>
<dbReference type="PATRIC" id="fig|1046627.3.peg.603"/>
<comment type="function">
    <text evidence="7">SbcCD cleaves DNA hairpin structures. These structures can inhibit DNA replication and are intermediates in certain DNA recombination reactions. The complex acts as a 3'-&gt;5' double strand exonuclease that can open hairpins. It also has a 5' single-strand endonuclease activity.</text>
</comment>
<dbReference type="InterPro" id="IPR026843">
    <property type="entry name" value="SbcD_C"/>
</dbReference>
<dbReference type="eggNOG" id="COG0420">
    <property type="taxonomic scope" value="Bacteria"/>
</dbReference>
<keyword evidence="7" id="KW-0255">Endonuclease</keyword>
<feature type="domain" description="Calcineurin-like phosphoesterase" evidence="8">
    <location>
        <begin position="3"/>
        <end position="229"/>
    </location>
</feature>
<dbReference type="GO" id="GO:0008408">
    <property type="term" value="F:3'-5' exonuclease activity"/>
    <property type="evidence" value="ECO:0007669"/>
    <property type="project" value="InterPro"/>
</dbReference>
<evidence type="ECO:0000256" key="7">
    <source>
        <dbReference type="RuleBase" id="RU363069"/>
    </source>
</evidence>
<keyword evidence="7" id="KW-0233">DNA recombination</keyword>
<organism evidence="10 11">
    <name type="scientific">Bizionia argentinensis JUB59</name>
    <dbReference type="NCBI Taxonomy" id="1046627"/>
    <lineage>
        <taxon>Bacteria</taxon>
        <taxon>Pseudomonadati</taxon>
        <taxon>Bacteroidota</taxon>
        <taxon>Flavobacteriia</taxon>
        <taxon>Flavobacteriales</taxon>
        <taxon>Flavobacteriaceae</taxon>
        <taxon>Bizionia</taxon>
    </lineage>
</organism>
<evidence type="ECO:0000313" key="11">
    <source>
        <dbReference type="Proteomes" id="UP000003730"/>
    </source>
</evidence>
<dbReference type="GO" id="GO:0004519">
    <property type="term" value="F:endonuclease activity"/>
    <property type="evidence" value="ECO:0007669"/>
    <property type="project" value="UniProtKB-KW"/>
</dbReference>
<keyword evidence="4 7" id="KW-0540">Nuclease</keyword>
<dbReference type="Pfam" id="PF12320">
    <property type="entry name" value="SbcD_C"/>
    <property type="match status" value="1"/>
</dbReference>
<comment type="caution">
    <text evidence="10">The sequence shown here is derived from an EMBL/GenBank/DDBJ whole genome shotgun (WGS) entry which is preliminary data.</text>
</comment>
<dbReference type="NCBIfam" id="TIGR00619">
    <property type="entry name" value="sbcd"/>
    <property type="match status" value="1"/>
</dbReference>
<gene>
    <name evidence="7 10" type="primary">sbcD</name>
    <name evidence="10" type="ORF">BZARG_2711</name>
</gene>
<evidence type="ECO:0000256" key="2">
    <source>
        <dbReference type="ARBA" id="ARBA00011322"/>
    </source>
</evidence>
<dbReference type="SUPFAM" id="SSF56300">
    <property type="entry name" value="Metallo-dependent phosphatases"/>
    <property type="match status" value="1"/>
</dbReference>
<keyword evidence="5 7" id="KW-0378">Hydrolase</keyword>
<evidence type="ECO:0000259" key="8">
    <source>
        <dbReference type="Pfam" id="PF00149"/>
    </source>
</evidence>
<dbReference type="PANTHER" id="PTHR30337:SF0">
    <property type="entry name" value="NUCLEASE SBCCD SUBUNIT D"/>
    <property type="match status" value="1"/>
</dbReference>
<dbReference type="PANTHER" id="PTHR30337">
    <property type="entry name" value="COMPONENT OF ATP-DEPENDENT DSDNA EXONUCLEASE"/>
    <property type="match status" value="1"/>
</dbReference>
<keyword evidence="7" id="KW-0235">DNA replication</keyword>
<reference evidence="10 11" key="1">
    <citation type="journal article" date="2008" name="Int. J. Syst. Evol. Microbiol.">
        <title>Bizionia argentinensis sp. nov., isolated from surface marine water in Antarctica.</title>
        <authorList>
            <person name="Bercovich A."/>
            <person name="Vazquez S.C."/>
            <person name="Yankilevich P."/>
            <person name="Coria S.H."/>
            <person name="Foti M."/>
            <person name="Hernandez E."/>
            <person name="Vidal A."/>
            <person name="Ruberto L."/>
            <person name="Melo C."/>
            <person name="Marenssi S."/>
            <person name="Criscuolo M."/>
            <person name="Memoli M."/>
            <person name="Arguelles M."/>
            <person name="Mac Cormack W.P."/>
        </authorList>
    </citation>
    <scope>NUCLEOTIDE SEQUENCE [LARGE SCALE GENOMIC DNA]</scope>
    <source>
        <strain evidence="10 11">JUB59</strain>
    </source>
</reference>
<dbReference type="OrthoDB" id="9773856at2"/>
<evidence type="ECO:0000256" key="3">
    <source>
        <dbReference type="ARBA" id="ARBA00013365"/>
    </source>
</evidence>
<dbReference type="Gene3D" id="3.60.21.10">
    <property type="match status" value="1"/>
</dbReference>
<keyword evidence="11" id="KW-1185">Reference proteome</keyword>
<evidence type="ECO:0000313" key="10">
    <source>
        <dbReference type="EMBL" id="EGV44500.2"/>
    </source>
</evidence>
<dbReference type="Pfam" id="PF00149">
    <property type="entry name" value="Metallophos"/>
    <property type="match status" value="1"/>
</dbReference>
<evidence type="ECO:0000259" key="9">
    <source>
        <dbReference type="Pfam" id="PF12320"/>
    </source>
</evidence>
<dbReference type="InterPro" id="IPR004843">
    <property type="entry name" value="Calcineurin-like_PHP"/>
</dbReference>
<dbReference type="InterPro" id="IPR029052">
    <property type="entry name" value="Metallo-depent_PP-like"/>
</dbReference>
<evidence type="ECO:0000256" key="1">
    <source>
        <dbReference type="ARBA" id="ARBA00010555"/>
    </source>
</evidence>
<dbReference type="STRING" id="1046627.BZARG_2711"/>
<keyword evidence="6 7" id="KW-0269">Exonuclease</keyword>
<comment type="similarity">
    <text evidence="1 7">Belongs to the SbcD family.</text>
</comment>
<dbReference type="InterPro" id="IPR004593">
    <property type="entry name" value="SbcD"/>
</dbReference>
<dbReference type="GO" id="GO:0006260">
    <property type="term" value="P:DNA replication"/>
    <property type="evidence" value="ECO:0007669"/>
    <property type="project" value="UniProtKB-KW"/>
</dbReference>
<dbReference type="InterPro" id="IPR041796">
    <property type="entry name" value="Mre11_N"/>
</dbReference>
<dbReference type="CDD" id="cd00840">
    <property type="entry name" value="MPP_Mre11_N"/>
    <property type="match status" value="1"/>
</dbReference>
<dbReference type="Proteomes" id="UP000003730">
    <property type="component" value="Unassembled WGS sequence"/>
</dbReference>
<comment type="subunit">
    <text evidence="2 7">Heterodimer of SbcC and SbcD.</text>
</comment>